<organism evidence="10 11">
    <name type="scientific">Haloferula luteola</name>
    <dbReference type="NCBI Taxonomy" id="595692"/>
    <lineage>
        <taxon>Bacteria</taxon>
        <taxon>Pseudomonadati</taxon>
        <taxon>Verrucomicrobiota</taxon>
        <taxon>Verrucomicrobiia</taxon>
        <taxon>Verrucomicrobiales</taxon>
        <taxon>Verrucomicrobiaceae</taxon>
        <taxon>Haloferula</taxon>
    </lineage>
</organism>
<comment type="catalytic activity">
    <reaction evidence="1 7">
        <text>Hydrolysis of terminal non-reducing beta-D-galactose residues in beta-D-galactosides.</text>
        <dbReference type="EC" id="3.2.1.23"/>
    </reaction>
</comment>
<keyword evidence="4 7" id="KW-0378">Hydrolase</keyword>
<dbReference type="InterPro" id="IPR014718">
    <property type="entry name" value="GH-type_carb-bd"/>
</dbReference>
<evidence type="ECO:0000256" key="3">
    <source>
        <dbReference type="ARBA" id="ARBA00012756"/>
    </source>
</evidence>
<dbReference type="InterPro" id="IPR017853">
    <property type="entry name" value="GH"/>
</dbReference>
<dbReference type="InterPro" id="IPR036156">
    <property type="entry name" value="Beta-gal/glucu_dom_sf"/>
</dbReference>
<dbReference type="GO" id="GO:0030246">
    <property type="term" value="F:carbohydrate binding"/>
    <property type="evidence" value="ECO:0007669"/>
    <property type="project" value="InterPro"/>
</dbReference>
<evidence type="ECO:0000256" key="2">
    <source>
        <dbReference type="ARBA" id="ARBA00007401"/>
    </source>
</evidence>
<dbReference type="EMBL" id="JACHFD010000009">
    <property type="protein sequence ID" value="MBB5351933.1"/>
    <property type="molecule type" value="Genomic_DNA"/>
</dbReference>
<dbReference type="EC" id="3.2.1.23" evidence="3 7"/>
<evidence type="ECO:0000313" key="11">
    <source>
        <dbReference type="Proteomes" id="UP000557717"/>
    </source>
</evidence>
<dbReference type="InterPro" id="IPR006103">
    <property type="entry name" value="Glyco_hydro_2_cat"/>
</dbReference>
<dbReference type="InterPro" id="IPR050347">
    <property type="entry name" value="Bact_Beta-galactosidase"/>
</dbReference>
<dbReference type="Gene3D" id="3.20.20.80">
    <property type="entry name" value="Glycosidases"/>
    <property type="match status" value="1"/>
</dbReference>
<dbReference type="InterPro" id="IPR006101">
    <property type="entry name" value="Glyco_hydro_2"/>
</dbReference>
<dbReference type="InterPro" id="IPR023230">
    <property type="entry name" value="Glyco_hydro_2_CS"/>
</dbReference>
<dbReference type="InterPro" id="IPR004199">
    <property type="entry name" value="B-gal_small/dom_5"/>
</dbReference>
<dbReference type="Pfam" id="PF16353">
    <property type="entry name" value="LacZ_4"/>
    <property type="match status" value="1"/>
</dbReference>
<dbReference type="Gene3D" id="2.70.98.10">
    <property type="match status" value="1"/>
</dbReference>
<dbReference type="PANTHER" id="PTHR46323">
    <property type="entry name" value="BETA-GALACTOSIDASE"/>
    <property type="match status" value="1"/>
</dbReference>
<dbReference type="SUPFAM" id="SSF74650">
    <property type="entry name" value="Galactose mutarotase-like"/>
    <property type="match status" value="1"/>
</dbReference>
<dbReference type="InterPro" id="IPR008979">
    <property type="entry name" value="Galactose-bd-like_sf"/>
</dbReference>
<evidence type="ECO:0000256" key="8">
    <source>
        <dbReference type="SAM" id="MobiDB-lite"/>
    </source>
</evidence>
<evidence type="ECO:0000259" key="9">
    <source>
        <dbReference type="PROSITE" id="PS50022"/>
    </source>
</evidence>
<sequence>MKRIGIIGMLALGCLAEAKVPDWENLEVRAIDKEPARVFSPPFASREEALKEDWRNSSRVLSLNGSWSFHFAKNPDERALGFEAPDFDVNGWSRIDVPGNWQTQGFGVPIYTNFTYPFHRDPPRISGDPPRDWTAWDHRNEVGSYRRDFDLPQGWGGKEVFLHFGGVESAFYVWVNGQKVGYSQDSYLPAEFRLTPYLKEGINTLAVEVYRWSDGSYLEDQDFWRLSGIFRDVMVYATPKTWVRDYAFKYDLARDFSSAEMKVEVDLATPAGGGGGVVETVAELLDPEGKVVWTARTRKSGTLGGKVANPQLWSGETPTLYTLVLTTTAGGETSAQRHQVGFHRIELSDEGEFLVNGRPIIFKGVNRHEHNPDTGRYVSDEQMEKEVQMMKQFNINSVRTSHYPNHPRFLELCDEYGLYLVAEANIESHGSGYGDESLSRKPEWREAHIERVVDMYQRDKNHAAVAMWSLGNEAGPGENFAAAADALRKLDETHPIHYEGFPDPSPHDSMNSHMYPSVDFLNQAGAQSSSRPVFVCEYAHSMGNATGNLDEYVEAFETHKRLIGGCIWDWVDQGLRKPSDRKSPIGWAEFFAYGGDFGDRPNDGNFCCNGIVLPDHTPTPKTWQVKSSYQPAEFYYQSGKLSFRNEFFHTTAAARHELVFVLEANGKEVARQTVAAPSAEPWETVEVPVPASMRAGNEPGTRYLMTVMLALKEDARWAKAGHVVAWRQFELGATELPAGEVLTGALVKESGDQVEIAGEGFVAEFEKSSGHWVSLKYDGREMWSEGRGPELHLYRAPGDNDGWVQSRWEQAGLGELTEECVAFHVEKAPLPRVTVVTKSTGKGGFYCDTTMTYTFSKDGTIVLDAVIAPSKEDLVLPRSGLRCFLDPALSQVEWQGRGPWENYVDRKTGSAIGRYQKSVLEMFEPYVKPQFMGNREDTDWVALQGENGGLLVWSRQAFGFSALPVTDEALAAASHPTEIETESATVLSLDAAQTGLGGSSCGPATLEKYQVKGTPRRMVLALRPLKSGEDPSSARRALEVGPVAIPGRDEEGRVTLDGEASRLVVGAEVVKAPVNLPDGRVTVFPVVPQKGIAGTPVSREFSLWLDRRGWTAQASSEQSGEGEAAHAIDGDPSTYWHTEWKDREPGPPHELEVDFGKNLRLRGVSMVPRQGQGNGRVREFRIEGSKGRGPWKTLVEGRMNGGDSEQSFDFSEVAEISRVRLVAKNSHSGPWAAIAELVPLLED</sequence>
<proteinExistence type="inferred from homology"/>
<name>A0A840V368_9BACT</name>
<evidence type="ECO:0000256" key="1">
    <source>
        <dbReference type="ARBA" id="ARBA00001412"/>
    </source>
</evidence>
<evidence type="ECO:0000256" key="7">
    <source>
        <dbReference type="RuleBase" id="RU361154"/>
    </source>
</evidence>
<dbReference type="InterPro" id="IPR006104">
    <property type="entry name" value="Glyco_hydro_2_N"/>
</dbReference>
<dbReference type="GO" id="GO:0005990">
    <property type="term" value="P:lactose catabolic process"/>
    <property type="evidence" value="ECO:0007669"/>
    <property type="project" value="TreeGrafter"/>
</dbReference>
<dbReference type="Proteomes" id="UP000557717">
    <property type="component" value="Unassembled WGS sequence"/>
</dbReference>
<evidence type="ECO:0000256" key="4">
    <source>
        <dbReference type="ARBA" id="ARBA00022801"/>
    </source>
</evidence>
<comment type="caution">
    <text evidence="10">The sequence shown here is derived from an EMBL/GenBank/DDBJ whole genome shotgun (WGS) entry which is preliminary data.</text>
</comment>
<evidence type="ECO:0000256" key="6">
    <source>
        <dbReference type="ARBA" id="ARBA00032230"/>
    </source>
</evidence>
<comment type="similarity">
    <text evidence="2 7">Belongs to the glycosyl hydrolase 2 family.</text>
</comment>
<dbReference type="PROSITE" id="PS00719">
    <property type="entry name" value="GLYCOSYL_HYDROL_F2_1"/>
    <property type="match status" value="1"/>
</dbReference>
<dbReference type="Pfam" id="PF00703">
    <property type="entry name" value="Glyco_hydro_2"/>
    <property type="match status" value="1"/>
</dbReference>
<dbReference type="Gene3D" id="2.60.40.10">
    <property type="entry name" value="Immunoglobulins"/>
    <property type="match status" value="2"/>
</dbReference>
<keyword evidence="11" id="KW-1185">Reference proteome</keyword>
<dbReference type="InterPro" id="IPR000421">
    <property type="entry name" value="FA58C"/>
</dbReference>
<dbReference type="Pfam" id="PF00754">
    <property type="entry name" value="F5_F8_type_C"/>
    <property type="match status" value="1"/>
</dbReference>
<dbReference type="GO" id="GO:0004565">
    <property type="term" value="F:beta-galactosidase activity"/>
    <property type="evidence" value="ECO:0007669"/>
    <property type="project" value="UniProtKB-EC"/>
</dbReference>
<dbReference type="InterPro" id="IPR023232">
    <property type="entry name" value="Glyco_hydro_2_AS"/>
</dbReference>
<dbReference type="SUPFAM" id="SSF49785">
    <property type="entry name" value="Galactose-binding domain-like"/>
    <property type="match status" value="2"/>
</dbReference>
<dbReference type="InterPro" id="IPR032312">
    <property type="entry name" value="LacZ_4"/>
</dbReference>
<feature type="region of interest" description="Disordered" evidence="8">
    <location>
        <begin position="1115"/>
        <end position="1136"/>
    </location>
</feature>
<dbReference type="InterPro" id="IPR013783">
    <property type="entry name" value="Ig-like_fold"/>
</dbReference>
<dbReference type="PROSITE" id="PS00608">
    <property type="entry name" value="GLYCOSYL_HYDROL_F2_2"/>
    <property type="match status" value="1"/>
</dbReference>
<dbReference type="Pfam" id="PF02836">
    <property type="entry name" value="Glyco_hydro_2_C"/>
    <property type="match status" value="1"/>
</dbReference>
<dbReference type="InterPro" id="IPR011013">
    <property type="entry name" value="Gal_mutarotase_sf_dom"/>
</dbReference>
<dbReference type="PRINTS" id="PR00132">
    <property type="entry name" value="GLHYDRLASE2"/>
</dbReference>
<dbReference type="SUPFAM" id="SSF49303">
    <property type="entry name" value="beta-Galactosidase/glucuronidase domain"/>
    <property type="match status" value="2"/>
</dbReference>
<dbReference type="InterPro" id="IPR006102">
    <property type="entry name" value="Ig-like_GH2"/>
</dbReference>
<dbReference type="GO" id="GO:0009341">
    <property type="term" value="C:beta-galactosidase complex"/>
    <property type="evidence" value="ECO:0007669"/>
    <property type="project" value="InterPro"/>
</dbReference>
<keyword evidence="5 7" id="KW-0326">Glycosidase</keyword>
<dbReference type="Gene3D" id="2.60.120.260">
    <property type="entry name" value="Galactose-binding domain-like"/>
    <property type="match status" value="2"/>
</dbReference>
<feature type="domain" description="F5/8 type C" evidence="9">
    <location>
        <begin position="1085"/>
        <end position="1240"/>
    </location>
</feature>
<evidence type="ECO:0000313" key="10">
    <source>
        <dbReference type="EMBL" id="MBB5351933.1"/>
    </source>
</evidence>
<evidence type="ECO:0000256" key="5">
    <source>
        <dbReference type="ARBA" id="ARBA00023295"/>
    </source>
</evidence>
<dbReference type="PANTHER" id="PTHR46323:SF2">
    <property type="entry name" value="BETA-GALACTOSIDASE"/>
    <property type="match status" value="1"/>
</dbReference>
<dbReference type="RefSeq" id="WP_184018542.1">
    <property type="nucleotide sequence ID" value="NZ_JACHFD010000009.1"/>
</dbReference>
<dbReference type="Pfam" id="PF02837">
    <property type="entry name" value="Glyco_hydro_2_N"/>
    <property type="match status" value="1"/>
</dbReference>
<dbReference type="PROSITE" id="PS50022">
    <property type="entry name" value="FA58C_3"/>
    <property type="match status" value="1"/>
</dbReference>
<protein>
    <recommendedName>
        <fullName evidence="3 7">Beta-galactosidase</fullName>
        <ecNumber evidence="3 7">3.2.1.23</ecNumber>
    </recommendedName>
    <alternativeName>
        <fullName evidence="6 7">Lactase</fullName>
    </alternativeName>
</protein>
<dbReference type="SUPFAM" id="SSF51445">
    <property type="entry name" value="(Trans)glycosidases"/>
    <property type="match status" value="1"/>
</dbReference>
<dbReference type="AlphaFoldDB" id="A0A840V368"/>
<dbReference type="SMART" id="SM01038">
    <property type="entry name" value="Bgal_small_N"/>
    <property type="match status" value="1"/>
</dbReference>
<reference evidence="10 11" key="1">
    <citation type="submission" date="2020-08" db="EMBL/GenBank/DDBJ databases">
        <title>Genomic Encyclopedia of Type Strains, Phase IV (KMG-IV): sequencing the most valuable type-strain genomes for metagenomic binning, comparative biology and taxonomic classification.</title>
        <authorList>
            <person name="Goeker M."/>
        </authorList>
    </citation>
    <scope>NUCLEOTIDE SEQUENCE [LARGE SCALE GENOMIC DNA]</scope>
    <source>
        <strain evidence="10 11">YC6886</strain>
    </source>
</reference>
<gene>
    <name evidence="10" type="ORF">HNR46_002172</name>
</gene>
<accession>A0A840V368</accession>
<dbReference type="Pfam" id="PF02929">
    <property type="entry name" value="Bgal_small_N"/>
    <property type="match status" value="1"/>
</dbReference>